<comment type="cofactor">
    <cofactor evidence="1">
        <name>FAD</name>
        <dbReference type="ChEBI" id="CHEBI:57692"/>
    </cofactor>
</comment>
<dbReference type="InterPro" id="IPR027477">
    <property type="entry name" value="Succ_DH/fumarate_Rdtase_cat_sf"/>
</dbReference>
<dbReference type="InterPro" id="IPR036188">
    <property type="entry name" value="FAD/NAD-bd_sf"/>
</dbReference>
<dbReference type="RefSeq" id="WP_057753450.1">
    <property type="nucleotide sequence ID" value="NZ_LJYG01000104.1"/>
</dbReference>
<dbReference type="Pfam" id="PF00890">
    <property type="entry name" value="FAD_binding_2"/>
    <property type="match status" value="1"/>
</dbReference>
<keyword evidence="2" id="KW-0285">Flavoprotein</keyword>
<evidence type="ECO:0000259" key="5">
    <source>
        <dbReference type="Pfam" id="PF00890"/>
    </source>
</evidence>
<evidence type="ECO:0000256" key="2">
    <source>
        <dbReference type="ARBA" id="ARBA00022630"/>
    </source>
</evidence>
<dbReference type="PANTHER" id="PTHR43400:SF10">
    <property type="entry name" value="3-OXOSTEROID 1-DEHYDROGENASE"/>
    <property type="match status" value="1"/>
</dbReference>
<dbReference type="SUPFAM" id="SSF56425">
    <property type="entry name" value="Succinate dehydrogenase/fumarate reductase flavoprotein, catalytic domain"/>
    <property type="match status" value="1"/>
</dbReference>
<sequence length="574" mass="60991">MMPAHETYDVIVIGAGAGGMTAAAVAAAEGLRVLVIEKTAFVGGTTAWSDGMVWIPANAKMKETGLADSIADAVQYLSSTVPEPANAGLRAAFLARGPEAIAYLEARTEVQLRPVKVCPDHYPERLGATSGGRVLQPAAFDGIRLGEAFARLRPPLPELMLFGGMMVDCLDIPHLCRVGKSLRSTLRVARLVSQYALQRLRWSRGTTLHLGNALAARLYASLLARRVEILCSADVEDLSIQGDRVSGVVIRHGARDRLITARRGVVLATGGFSHDAILRKRFFPAAAGLVSATDTSTTGDGIRLATTAGAALNTEATSPAYWVPASLFRRADGRRGVFPHMVTDRAKPGVIAVNAAGRRFVNEALPYHEFALAMLRDANGERDRPFYLVCDRPFLWSYGLGRIRPLTRNVRRYVAGGELIEAPDIAELAAKIGIRPAVLTATIASYNADAKEGRDPEFGRGSTIYQRHHGDAAHKPNPCVAPIVGAPFFAMRIYPADLGTAIGMKVDAQARVLREDGTPIAGLYACGNDMGSITNGNCPAPGIMLGPALTFGYIAGRHLAEGGVAAPSAARASV</sequence>
<dbReference type="Proteomes" id="UP000051936">
    <property type="component" value="Unassembled WGS sequence"/>
</dbReference>
<feature type="domain" description="FAD-dependent oxidoreductase 2 FAD-binding" evidence="5">
    <location>
        <begin position="9"/>
        <end position="545"/>
    </location>
</feature>
<dbReference type="AlphaFoldDB" id="A0A0R3D6V2"/>
<evidence type="ECO:0000256" key="4">
    <source>
        <dbReference type="ARBA" id="ARBA00023002"/>
    </source>
</evidence>
<dbReference type="GO" id="GO:0016491">
    <property type="term" value="F:oxidoreductase activity"/>
    <property type="evidence" value="ECO:0007669"/>
    <property type="project" value="UniProtKB-KW"/>
</dbReference>
<keyword evidence="3" id="KW-0274">FAD</keyword>
<dbReference type="SUPFAM" id="SSF51905">
    <property type="entry name" value="FAD/NAD(P)-binding domain"/>
    <property type="match status" value="1"/>
</dbReference>
<accession>A0A0R3D6V2</accession>
<evidence type="ECO:0000256" key="1">
    <source>
        <dbReference type="ARBA" id="ARBA00001974"/>
    </source>
</evidence>
<dbReference type="EMBL" id="LJYG01000104">
    <property type="protein sequence ID" value="KRQ05511.1"/>
    <property type="molecule type" value="Genomic_DNA"/>
</dbReference>
<proteinExistence type="predicted"/>
<dbReference type="STRING" id="989370.AOQ71_28160"/>
<dbReference type="PANTHER" id="PTHR43400">
    <property type="entry name" value="FUMARATE REDUCTASE"/>
    <property type="match status" value="1"/>
</dbReference>
<dbReference type="Gene3D" id="3.50.50.60">
    <property type="entry name" value="FAD/NAD(P)-binding domain"/>
    <property type="match status" value="2"/>
</dbReference>
<dbReference type="InterPro" id="IPR050315">
    <property type="entry name" value="FAD-oxidoreductase_2"/>
</dbReference>
<keyword evidence="4" id="KW-0560">Oxidoreductase</keyword>
<organism evidence="6 7">
    <name type="scientific">Bradyrhizobium manausense</name>
    <dbReference type="NCBI Taxonomy" id="989370"/>
    <lineage>
        <taxon>Bacteria</taxon>
        <taxon>Pseudomonadati</taxon>
        <taxon>Pseudomonadota</taxon>
        <taxon>Alphaproteobacteria</taxon>
        <taxon>Hyphomicrobiales</taxon>
        <taxon>Nitrobacteraceae</taxon>
        <taxon>Bradyrhizobium</taxon>
    </lineage>
</organism>
<dbReference type="OrthoDB" id="3178130at2"/>
<dbReference type="InterPro" id="IPR003953">
    <property type="entry name" value="FAD-dep_OxRdtase_2_FAD-bd"/>
</dbReference>
<reference evidence="6 7" key="1">
    <citation type="submission" date="2015-09" db="EMBL/GenBank/DDBJ databases">
        <title>Draft Genome Sequence of Bradyrhizobium manausense Strain BR 3351T, a Novel Symbiotic Nitrogen-Fixing Alphaproteobacterium Isolated from Brazilian Amazon Rain Forest.</title>
        <authorList>
            <person name="De Araujo J.L."/>
            <person name="Zilli J.E."/>
        </authorList>
    </citation>
    <scope>NUCLEOTIDE SEQUENCE [LARGE SCALE GENOMIC DNA]</scope>
    <source>
        <strain evidence="6 7">BR3351</strain>
    </source>
</reference>
<comment type="caution">
    <text evidence="6">The sequence shown here is derived from an EMBL/GenBank/DDBJ whole genome shotgun (WGS) entry which is preliminary data.</text>
</comment>
<gene>
    <name evidence="6" type="ORF">AOQ71_28160</name>
</gene>
<dbReference type="PRINTS" id="PR00411">
    <property type="entry name" value="PNDRDTASEI"/>
</dbReference>
<dbReference type="GO" id="GO:0008202">
    <property type="term" value="P:steroid metabolic process"/>
    <property type="evidence" value="ECO:0007669"/>
    <property type="project" value="UniProtKB-ARBA"/>
</dbReference>
<keyword evidence="7" id="KW-1185">Reference proteome</keyword>
<evidence type="ECO:0000256" key="3">
    <source>
        <dbReference type="ARBA" id="ARBA00022827"/>
    </source>
</evidence>
<evidence type="ECO:0000313" key="6">
    <source>
        <dbReference type="EMBL" id="KRQ05511.1"/>
    </source>
</evidence>
<name>A0A0R3D6V2_9BRAD</name>
<protein>
    <submittedName>
        <fullName evidence="6">Succinate dehydrogenase</fullName>
    </submittedName>
</protein>
<evidence type="ECO:0000313" key="7">
    <source>
        <dbReference type="Proteomes" id="UP000051936"/>
    </source>
</evidence>